<dbReference type="GO" id="GO:0004152">
    <property type="term" value="F:dihydroorotate dehydrogenase activity"/>
    <property type="evidence" value="ECO:0007669"/>
    <property type="project" value="TreeGrafter"/>
</dbReference>
<evidence type="ECO:0000313" key="8">
    <source>
        <dbReference type="EMBL" id="KAK5577766.1"/>
    </source>
</evidence>
<keyword evidence="9" id="KW-1185">Reference proteome</keyword>
<dbReference type="CDD" id="cd02810">
    <property type="entry name" value="DHOD_DHPD_FMN"/>
    <property type="match status" value="1"/>
</dbReference>
<dbReference type="SUPFAM" id="SSF51395">
    <property type="entry name" value="FMN-linked oxidoreductases"/>
    <property type="match status" value="1"/>
</dbReference>
<comment type="caution">
    <text evidence="8">The sequence shown here is derived from an EMBL/GenBank/DDBJ whole genome shotgun (WGS) entry which is preliminary data.</text>
</comment>
<keyword evidence="5" id="KW-0665">Pyrimidine biosynthesis</keyword>
<proteinExistence type="predicted"/>
<dbReference type="GO" id="GO:0006221">
    <property type="term" value="P:pyrimidine nucleotide biosynthetic process"/>
    <property type="evidence" value="ECO:0007669"/>
    <property type="project" value="UniProtKB-KW"/>
</dbReference>
<dbReference type="Gene3D" id="3.20.20.70">
    <property type="entry name" value="Aldolase class I"/>
    <property type="match status" value="1"/>
</dbReference>
<dbReference type="GO" id="GO:0006207">
    <property type="term" value="P:'de novo' pyrimidine nucleobase biosynthetic process"/>
    <property type="evidence" value="ECO:0007669"/>
    <property type="project" value="TreeGrafter"/>
</dbReference>
<evidence type="ECO:0000256" key="5">
    <source>
        <dbReference type="ARBA" id="ARBA00022975"/>
    </source>
</evidence>
<keyword evidence="6" id="KW-0560">Oxidoreductase</keyword>
<evidence type="ECO:0000259" key="7">
    <source>
        <dbReference type="Pfam" id="PF01180"/>
    </source>
</evidence>
<gene>
    <name evidence="8" type="ORF">RB653_002714</name>
</gene>
<name>A0AAN7TXT1_9MYCE</name>
<dbReference type="InterPro" id="IPR005720">
    <property type="entry name" value="Dihydroorotate_DH_cat"/>
</dbReference>
<comment type="pathway">
    <text evidence="2">Pyrimidine metabolism; UMP biosynthesis via de novo pathway.</text>
</comment>
<dbReference type="EMBL" id="JAVFKY010000004">
    <property type="protein sequence ID" value="KAK5577766.1"/>
    <property type="molecule type" value="Genomic_DNA"/>
</dbReference>
<dbReference type="InterPro" id="IPR013785">
    <property type="entry name" value="Aldolase_TIM"/>
</dbReference>
<evidence type="ECO:0000256" key="6">
    <source>
        <dbReference type="ARBA" id="ARBA00023002"/>
    </source>
</evidence>
<dbReference type="Pfam" id="PF01180">
    <property type="entry name" value="DHO_dh"/>
    <property type="match status" value="1"/>
</dbReference>
<dbReference type="InterPro" id="IPR050074">
    <property type="entry name" value="DHO_dehydrogenase"/>
</dbReference>
<dbReference type="AlphaFoldDB" id="A0AAN7TXT1"/>
<organism evidence="8 9">
    <name type="scientific">Dictyostelium firmibasis</name>
    <dbReference type="NCBI Taxonomy" id="79012"/>
    <lineage>
        <taxon>Eukaryota</taxon>
        <taxon>Amoebozoa</taxon>
        <taxon>Evosea</taxon>
        <taxon>Eumycetozoa</taxon>
        <taxon>Dictyostelia</taxon>
        <taxon>Dictyosteliales</taxon>
        <taxon>Dictyosteliaceae</taxon>
        <taxon>Dictyostelium</taxon>
    </lineage>
</organism>
<sequence>MEWPINKPIYDINKSWEDNLENGPFVDGFKKIERTNNKDSSKYIDFLGQKLASPIGVPAGPLLNSQWVKFALEAGFDLPTYKTIRSHEHFGHPVPNVMYLDLENNENDRDVKQFSKSDSGSILHATQKIPTTMDQLAITNSFGMPSMGKEYLYKDIALAHSYLGDGQSMIVSITGTASSAHDFLQDFVDTVRIACDAGAKIVEVNYSCPNVVTGEGQIYHNPDAVYEISSTLVKELSSKNIPLIIKVGVMDDLEKMERLFQQAERAGVAAIAGINTLSMKVTDKVTGEPSLGASRLTSGVCGAPIRSAALDWVSTASSIIKKQNSKLKLLGCGGIVKPEHFDDFLNSGADIAMSATGLMWDPYIAMKWHNNKK</sequence>
<keyword evidence="4" id="KW-0288">FMN</keyword>
<dbReference type="PANTHER" id="PTHR48109">
    <property type="entry name" value="DIHYDROOROTATE DEHYDROGENASE (QUINONE), MITOCHONDRIAL-RELATED"/>
    <property type="match status" value="1"/>
</dbReference>
<evidence type="ECO:0000256" key="4">
    <source>
        <dbReference type="ARBA" id="ARBA00022643"/>
    </source>
</evidence>
<protein>
    <recommendedName>
        <fullName evidence="7">Dihydroorotate dehydrogenase catalytic domain-containing protein</fullName>
    </recommendedName>
</protein>
<keyword evidence="3" id="KW-0285">Flavoprotein</keyword>
<dbReference type="PANTHER" id="PTHR48109:SF1">
    <property type="entry name" value="DIHYDROOROTATE DEHYDROGENASE (FUMARATE)"/>
    <property type="match status" value="1"/>
</dbReference>
<comment type="cofactor">
    <cofactor evidence="1">
        <name>FMN</name>
        <dbReference type="ChEBI" id="CHEBI:58210"/>
    </cofactor>
</comment>
<evidence type="ECO:0000256" key="2">
    <source>
        <dbReference type="ARBA" id="ARBA00004725"/>
    </source>
</evidence>
<evidence type="ECO:0000313" key="9">
    <source>
        <dbReference type="Proteomes" id="UP001344447"/>
    </source>
</evidence>
<accession>A0AAN7TXT1</accession>
<reference evidence="8 9" key="1">
    <citation type="submission" date="2023-11" db="EMBL/GenBank/DDBJ databases">
        <title>Dfirmibasis_genome.</title>
        <authorList>
            <person name="Edelbroek B."/>
            <person name="Kjellin J."/>
            <person name="Jerlstrom-Hultqvist J."/>
            <person name="Soderbom F."/>
        </authorList>
    </citation>
    <scope>NUCLEOTIDE SEQUENCE [LARGE SCALE GENOMIC DNA]</scope>
    <source>
        <strain evidence="8 9">TNS-C-14</strain>
    </source>
</reference>
<dbReference type="GO" id="GO:0005737">
    <property type="term" value="C:cytoplasm"/>
    <property type="evidence" value="ECO:0007669"/>
    <property type="project" value="InterPro"/>
</dbReference>
<evidence type="ECO:0000256" key="1">
    <source>
        <dbReference type="ARBA" id="ARBA00001917"/>
    </source>
</evidence>
<feature type="domain" description="Dihydroorotate dehydrogenase catalytic" evidence="7">
    <location>
        <begin position="137"/>
        <end position="364"/>
    </location>
</feature>
<dbReference type="Proteomes" id="UP001344447">
    <property type="component" value="Unassembled WGS sequence"/>
</dbReference>
<evidence type="ECO:0000256" key="3">
    <source>
        <dbReference type="ARBA" id="ARBA00022630"/>
    </source>
</evidence>